<keyword evidence="4" id="KW-0012">Acyltransferase</keyword>
<keyword evidence="5" id="KW-1185">Reference proteome</keyword>
<dbReference type="Gene3D" id="3.40.50.20">
    <property type="match status" value="1"/>
</dbReference>
<dbReference type="InterPro" id="IPR041561">
    <property type="entry name" value="PglD_N"/>
</dbReference>
<comment type="similarity">
    <text evidence="1">Belongs to the transferase hexapeptide repeat family.</text>
</comment>
<name>A0A255ZRD6_9FLAO</name>
<dbReference type="PANTHER" id="PTHR43300:SF7">
    <property type="entry name" value="UDP-N-ACETYLBACILLOSAMINE N-ACETYLTRANSFERASE"/>
    <property type="match status" value="1"/>
</dbReference>
<feature type="site" description="Increases basicity of active site His" evidence="2">
    <location>
        <position position="141"/>
    </location>
</feature>
<reference evidence="4 5" key="1">
    <citation type="submission" date="2017-07" db="EMBL/GenBank/DDBJ databases">
        <title>Flavobacterium cyanobacteriorum sp. nov., isolated from cyanobacterial aggregates in a eutrophic lake.</title>
        <authorList>
            <person name="Cai H."/>
        </authorList>
    </citation>
    <scope>NUCLEOTIDE SEQUENCE [LARGE SCALE GENOMIC DNA]</scope>
    <source>
        <strain evidence="4 5">TH167</strain>
    </source>
</reference>
<feature type="active site" description="Proton acceptor" evidence="2">
    <location>
        <position position="140"/>
    </location>
</feature>
<dbReference type="PANTHER" id="PTHR43300">
    <property type="entry name" value="ACETYLTRANSFERASE"/>
    <property type="match status" value="1"/>
</dbReference>
<dbReference type="GO" id="GO:0016746">
    <property type="term" value="F:acyltransferase activity"/>
    <property type="evidence" value="ECO:0007669"/>
    <property type="project" value="UniProtKB-KW"/>
</dbReference>
<evidence type="ECO:0000259" key="3">
    <source>
        <dbReference type="Pfam" id="PF17836"/>
    </source>
</evidence>
<evidence type="ECO:0000256" key="1">
    <source>
        <dbReference type="ARBA" id="ARBA00007274"/>
    </source>
</evidence>
<sequence>MKVVIVGAGGHAAELQDYILYGNQYNTAKEPIEIVGFIDDNPDSYNAYSFSAPFLGAIKTHNVLDAFYVIGVANIAFRRTIISNLLSRGAQFISLIHPTAIVSPSAKIGLGCVISHNSSIGPNAVLGDFNLINSRCTIGHDTNIGNYNFLSPQVVTGGFSKMGDENFLGTNAAVLPRVILGSNNVVSAGMIVEKSVEDNQTIFHRFKERITIVKTQE</sequence>
<dbReference type="Proteomes" id="UP000216035">
    <property type="component" value="Unassembled WGS sequence"/>
</dbReference>
<feature type="domain" description="PglD N-terminal" evidence="3">
    <location>
        <begin position="2"/>
        <end position="84"/>
    </location>
</feature>
<evidence type="ECO:0000313" key="4">
    <source>
        <dbReference type="EMBL" id="OYQ43942.1"/>
    </source>
</evidence>
<evidence type="ECO:0000256" key="2">
    <source>
        <dbReference type="PIRSR" id="PIRSR620019-1"/>
    </source>
</evidence>
<gene>
    <name evidence="4" type="ORF">CHX27_08205</name>
</gene>
<comment type="caution">
    <text evidence="4">The sequence shown here is derived from an EMBL/GenBank/DDBJ whole genome shotgun (WGS) entry which is preliminary data.</text>
</comment>
<dbReference type="InterPro" id="IPR050179">
    <property type="entry name" value="Trans_hexapeptide_repeat"/>
</dbReference>
<dbReference type="InterPro" id="IPR020019">
    <property type="entry name" value="AcTrfase_PglD-like"/>
</dbReference>
<dbReference type="CDD" id="cd03360">
    <property type="entry name" value="LbH_AT_putative"/>
    <property type="match status" value="1"/>
</dbReference>
<dbReference type="EMBL" id="NOXX01000195">
    <property type="protein sequence ID" value="OYQ43942.1"/>
    <property type="molecule type" value="Genomic_DNA"/>
</dbReference>
<organism evidence="4 5">
    <name type="scientific">Flavobacterium aurantiibacter</name>
    <dbReference type="NCBI Taxonomy" id="2023067"/>
    <lineage>
        <taxon>Bacteria</taxon>
        <taxon>Pseudomonadati</taxon>
        <taxon>Bacteroidota</taxon>
        <taxon>Flavobacteriia</taxon>
        <taxon>Flavobacteriales</taxon>
        <taxon>Flavobacteriaceae</taxon>
        <taxon>Flavobacterium</taxon>
    </lineage>
</organism>
<keyword evidence="4" id="KW-0808">Transferase</keyword>
<dbReference type="InterPro" id="IPR011004">
    <property type="entry name" value="Trimer_LpxA-like_sf"/>
</dbReference>
<evidence type="ECO:0000313" key="5">
    <source>
        <dbReference type="Proteomes" id="UP000216035"/>
    </source>
</evidence>
<protein>
    <submittedName>
        <fullName evidence="4">Sugar O-acyltransferase</fullName>
    </submittedName>
</protein>
<dbReference type="SUPFAM" id="SSF51161">
    <property type="entry name" value="Trimeric LpxA-like enzymes"/>
    <property type="match status" value="1"/>
</dbReference>
<dbReference type="RefSeq" id="WP_094486284.1">
    <property type="nucleotide sequence ID" value="NZ_NOXX01000195.1"/>
</dbReference>
<proteinExistence type="inferred from homology"/>
<dbReference type="Pfam" id="PF17836">
    <property type="entry name" value="PglD_N"/>
    <property type="match status" value="1"/>
</dbReference>
<dbReference type="OrthoDB" id="708224at2"/>
<dbReference type="Gene3D" id="2.160.10.10">
    <property type="entry name" value="Hexapeptide repeat proteins"/>
    <property type="match status" value="1"/>
</dbReference>
<dbReference type="AlphaFoldDB" id="A0A255ZRD6"/>
<accession>A0A255ZRD6</accession>